<evidence type="ECO:0000256" key="2">
    <source>
        <dbReference type="ARBA" id="ARBA00022499"/>
    </source>
</evidence>
<accession>A0A6A0H2S2</accession>
<dbReference type="HAMAP" id="MF_03048">
    <property type="entry name" value="Urm1"/>
    <property type="match status" value="1"/>
</dbReference>
<dbReference type="GO" id="GO:0005829">
    <property type="term" value="C:cytosol"/>
    <property type="evidence" value="ECO:0007669"/>
    <property type="project" value="UniProtKB-UniRule"/>
</dbReference>
<dbReference type="Proteomes" id="UP000694843">
    <property type="component" value="Unplaced"/>
</dbReference>
<dbReference type="AlphaFoldDB" id="A0A6A0H2S2"/>
<dbReference type="EMBL" id="JQDR03008191">
    <property type="protein sequence ID" value="KAA0197514.1"/>
    <property type="molecule type" value="Genomic_DNA"/>
</dbReference>
<evidence type="ECO:0000313" key="7">
    <source>
        <dbReference type="EMBL" id="KAA0197514.1"/>
    </source>
</evidence>
<dbReference type="Pfam" id="PF09138">
    <property type="entry name" value="Urm1"/>
    <property type="match status" value="1"/>
</dbReference>
<evidence type="ECO:0000256" key="5">
    <source>
        <dbReference type="HAMAP-Rule" id="MF_03048"/>
    </source>
</evidence>
<feature type="cross-link" description="Glycyl lysine isopeptide (Gly-Lys) (interchain with K-? in acceptor proteins)" evidence="5">
    <location>
        <position position="122"/>
    </location>
</feature>
<dbReference type="SUPFAM" id="SSF54285">
    <property type="entry name" value="MoaD/ThiS"/>
    <property type="match status" value="1"/>
</dbReference>
<comment type="subcellular location">
    <subcellularLocation>
        <location evidence="5 6">Cytoplasm</location>
    </subcellularLocation>
</comment>
<evidence type="ECO:0000313" key="9">
    <source>
        <dbReference type="RefSeq" id="XP_018023898.1"/>
    </source>
</evidence>
<dbReference type="GeneID" id="108679699"/>
<gene>
    <name evidence="9" type="primary">LOC108679699</name>
    <name evidence="7" type="ORF">HAZT_HAZT010014</name>
</gene>
<keyword evidence="8" id="KW-1185">Reference proteome</keyword>
<sequence length="122" mass="13628">MKVTLGWQGGAEALFGNVRQRTVDLNDISCVTDDCKITDGANRTDESKSTDSRVWTLRRLLVWLKKDSGFLTGNEELFFSGDSIRNGVMVLVNDVDWELLGELDYQLEPDDSVIFISTLHGG</sequence>
<comment type="PTM">
    <text evidence="5">C-terminal thiocarboxylation occurs in 2 steps, it is first acyl-adenylated (-COAMP) via the hesA/moeB/thiF part of the MOCS3/UBA4 homolog, then thiocarboxylated (-COSH) via the rhodanese domain of the MOCS3/UBA4 homolog.</text>
</comment>
<dbReference type="InterPro" id="IPR015221">
    <property type="entry name" value="Urm1"/>
</dbReference>
<evidence type="ECO:0000256" key="1">
    <source>
        <dbReference type="ARBA" id="ARBA00022490"/>
    </source>
</evidence>
<keyword evidence="3 5" id="KW-0819">tRNA processing</keyword>
<evidence type="ECO:0000256" key="4">
    <source>
        <dbReference type="ARBA" id="ARBA00022786"/>
    </source>
</evidence>
<keyword evidence="2 5" id="KW-1017">Isopeptide bond</keyword>
<organism evidence="7">
    <name type="scientific">Hyalella azteca</name>
    <name type="common">Amphipod</name>
    <dbReference type="NCBI Taxonomy" id="294128"/>
    <lineage>
        <taxon>Eukaryota</taxon>
        <taxon>Metazoa</taxon>
        <taxon>Ecdysozoa</taxon>
        <taxon>Arthropoda</taxon>
        <taxon>Crustacea</taxon>
        <taxon>Multicrustacea</taxon>
        <taxon>Malacostraca</taxon>
        <taxon>Eumalacostraca</taxon>
        <taxon>Peracarida</taxon>
        <taxon>Amphipoda</taxon>
        <taxon>Senticaudata</taxon>
        <taxon>Talitrida</taxon>
        <taxon>Talitroidea</taxon>
        <taxon>Hyalellidae</taxon>
        <taxon>Hyalella</taxon>
    </lineage>
</organism>
<dbReference type="GO" id="GO:0002098">
    <property type="term" value="P:tRNA wobble uridine modification"/>
    <property type="evidence" value="ECO:0007669"/>
    <property type="project" value="UniProtKB-UniRule"/>
</dbReference>
<dbReference type="GO" id="GO:0034227">
    <property type="term" value="P:tRNA thio-modification"/>
    <property type="evidence" value="ECO:0007669"/>
    <property type="project" value="UniProtKB-UniRule"/>
</dbReference>
<dbReference type="RefSeq" id="XP_018023898.1">
    <property type="nucleotide sequence ID" value="XM_018168409.2"/>
</dbReference>
<dbReference type="GO" id="GO:0032447">
    <property type="term" value="P:protein urmylation"/>
    <property type="evidence" value="ECO:0007669"/>
    <property type="project" value="UniProtKB-UniRule"/>
</dbReference>
<reference evidence="7" key="3">
    <citation type="submission" date="2019-06" db="EMBL/GenBank/DDBJ databases">
        <authorList>
            <person name="Poynton C."/>
            <person name="Hasenbein S."/>
            <person name="Benoit J.B."/>
            <person name="Sepulveda M.S."/>
            <person name="Poelchau M.F."/>
            <person name="Murali S.C."/>
            <person name="Chen S."/>
            <person name="Glastad K.M."/>
            <person name="Werren J.H."/>
            <person name="Vineis J.H."/>
            <person name="Bowen J.L."/>
            <person name="Friedrich M."/>
            <person name="Jones J."/>
            <person name="Robertson H.M."/>
            <person name="Feyereisen R."/>
            <person name="Mechler-Hickson A."/>
            <person name="Mathers N."/>
            <person name="Lee C.E."/>
            <person name="Colbourne J.K."/>
            <person name="Biales A."/>
            <person name="Johnston J.S."/>
            <person name="Wellborn G.A."/>
            <person name="Rosendale A.J."/>
            <person name="Cridge A.G."/>
            <person name="Munoz-Torres M.C."/>
            <person name="Bain P.A."/>
            <person name="Manny A.R."/>
            <person name="Major K.M."/>
            <person name="Lambert F.N."/>
            <person name="Vulpe C.D."/>
            <person name="Tuck P."/>
            <person name="Blalock B.J."/>
            <person name="Lin Y.-Y."/>
            <person name="Smith M.E."/>
            <person name="Ochoa-Acuna H."/>
            <person name="Chen M.-J.M."/>
            <person name="Childers C.P."/>
            <person name="Qu J."/>
            <person name="Dugan S."/>
            <person name="Lee S.L."/>
            <person name="Chao H."/>
            <person name="Dinh H."/>
            <person name="Han Y."/>
            <person name="Doddapaneni H."/>
            <person name="Worley K.C."/>
            <person name="Muzny D.M."/>
            <person name="Gibbs R.A."/>
            <person name="Richards S."/>
        </authorList>
    </citation>
    <scope>NUCLEOTIDE SEQUENCE</scope>
    <source>
        <strain evidence="7">HAZT.00-mixed</strain>
        <tissue evidence="7">Whole organism</tissue>
    </source>
</reference>
<name>A0A6A0H2S2_HYAAZ</name>
<proteinExistence type="inferred from homology"/>
<dbReference type="CDD" id="cd01764">
    <property type="entry name" value="Ubl_Urm1"/>
    <property type="match status" value="1"/>
</dbReference>
<comment type="pathway">
    <text evidence="5 6">tRNA modification; 5-methoxycarbonylmethyl-2-thiouridine-tRNA biosynthesis.</text>
</comment>
<evidence type="ECO:0000256" key="6">
    <source>
        <dbReference type="RuleBase" id="RU361182"/>
    </source>
</evidence>
<dbReference type="InterPro" id="IPR012675">
    <property type="entry name" value="Beta-grasp_dom_sf"/>
</dbReference>
<comment type="similarity">
    <text evidence="5 6">Belongs to the URM1 family.</text>
</comment>
<dbReference type="OrthoDB" id="271448at2759"/>
<reference evidence="7" key="1">
    <citation type="submission" date="2014-08" db="EMBL/GenBank/DDBJ databases">
        <authorList>
            <person name="Murali S."/>
            <person name="Richards S."/>
            <person name="Bandaranaike D."/>
            <person name="Bellair M."/>
            <person name="Blankenburg K."/>
            <person name="Chao H."/>
            <person name="Dinh H."/>
            <person name="Doddapaneni H."/>
            <person name="Dugan-Rocha S."/>
            <person name="Elkadiri S."/>
            <person name="Gnanaolivu R."/>
            <person name="Hughes D."/>
            <person name="Lee S."/>
            <person name="Li M."/>
            <person name="Ming W."/>
            <person name="Munidasa M."/>
            <person name="Muniz J."/>
            <person name="Nguyen L."/>
            <person name="Osuji N."/>
            <person name="Pu L.-L."/>
            <person name="Puazo M."/>
            <person name="Skinner E."/>
            <person name="Qu C."/>
            <person name="Quiroz J."/>
            <person name="Raj R."/>
            <person name="Weissenberger G."/>
            <person name="Xin Y."/>
            <person name="Zou X."/>
            <person name="Han Y."/>
            <person name="Worley K."/>
            <person name="Muzny D."/>
            <person name="Gibbs R."/>
        </authorList>
    </citation>
    <scope>NUCLEOTIDE SEQUENCE</scope>
    <source>
        <strain evidence="7">HAZT.00-mixed</strain>
        <tissue evidence="7">Whole organism</tissue>
    </source>
</reference>
<protein>
    <recommendedName>
        <fullName evidence="5">Ubiquitin-related modifier 1 homolog</fullName>
    </recommendedName>
</protein>
<dbReference type="PANTHER" id="PTHR14986">
    <property type="entry name" value="RURM1 PROTEIN"/>
    <property type="match status" value="1"/>
</dbReference>
<keyword evidence="1 5" id="KW-0963">Cytoplasm</keyword>
<dbReference type="InterPro" id="IPR016155">
    <property type="entry name" value="Mopterin_synth/thiamin_S_b"/>
</dbReference>
<feature type="modified residue" description="1-thioglycine" evidence="5">
    <location>
        <position position="122"/>
    </location>
</feature>
<comment type="function">
    <text evidence="5">Acts as a sulfur carrier required for 2-thiolation of mcm(5)S(2)U at tRNA wobble positions of cytosolic tRNA(Lys), tRNA(Glu) and tRNA(Gln). Serves as sulfur donor in tRNA 2-thiolation reaction by being thiocarboxylated (-COSH) at its C-terminus by the MOCS3/UBA4 homolog. The sulfur is then transferred to tRNA to form 2-thiolation of mcm(5)S(2)U. Also acts as a ubiquitin-like protein (UBL) that is covalently conjugated via an isopeptide bond to lysine residues of target proteins. The thiocarboxylated form serves as substrate for conjugation and oxidative stress specifically induces the formation of UBL-protein conjugates.</text>
</comment>
<keyword evidence="4 5" id="KW-0833">Ubl conjugation pathway</keyword>
<reference evidence="9" key="4">
    <citation type="submission" date="2025-04" db="UniProtKB">
        <authorList>
            <consortium name="RefSeq"/>
        </authorList>
    </citation>
    <scope>IDENTIFICATION</scope>
    <source>
        <tissue evidence="9">Whole organism</tissue>
    </source>
</reference>
<evidence type="ECO:0000256" key="3">
    <source>
        <dbReference type="ARBA" id="ARBA00022694"/>
    </source>
</evidence>
<evidence type="ECO:0000313" key="8">
    <source>
        <dbReference type="Proteomes" id="UP000694843"/>
    </source>
</evidence>
<dbReference type="Proteomes" id="UP000711488">
    <property type="component" value="Unassembled WGS sequence"/>
</dbReference>
<dbReference type="Gene3D" id="3.10.20.30">
    <property type="match status" value="1"/>
</dbReference>
<reference evidence="7" key="2">
    <citation type="journal article" date="2018" name="Environ. Sci. Technol.">
        <title>The Toxicogenome of Hyalella azteca: A Model for Sediment Ecotoxicology and Evolutionary Toxicology.</title>
        <authorList>
            <person name="Poynton H.C."/>
            <person name="Hasenbein S."/>
            <person name="Benoit J.B."/>
            <person name="Sepulveda M.S."/>
            <person name="Poelchau M.F."/>
            <person name="Hughes D.S.T."/>
            <person name="Murali S.C."/>
            <person name="Chen S."/>
            <person name="Glastad K.M."/>
            <person name="Goodisman M.A.D."/>
            <person name="Werren J.H."/>
            <person name="Vineis J.H."/>
            <person name="Bowen J.L."/>
            <person name="Friedrich M."/>
            <person name="Jones J."/>
            <person name="Robertson H.M."/>
            <person name="Feyereisen R."/>
            <person name="Mechler-Hickson A."/>
            <person name="Mathers N."/>
            <person name="Lee C.E."/>
            <person name="Colbourne J.K."/>
            <person name="Biales A."/>
            <person name="Johnston J.S."/>
            <person name="Wellborn G.A."/>
            <person name="Rosendale A.J."/>
            <person name="Cridge A.G."/>
            <person name="Munoz-Torres M.C."/>
            <person name="Bain P.A."/>
            <person name="Manny A.R."/>
            <person name="Major K.M."/>
            <person name="Lambert F.N."/>
            <person name="Vulpe C.D."/>
            <person name="Tuck P."/>
            <person name="Blalock B.J."/>
            <person name="Lin Y.Y."/>
            <person name="Smith M.E."/>
            <person name="Ochoa-Acuna H."/>
            <person name="Chen M.M."/>
            <person name="Childers C.P."/>
            <person name="Qu J."/>
            <person name="Dugan S."/>
            <person name="Lee S.L."/>
            <person name="Chao H."/>
            <person name="Dinh H."/>
            <person name="Han Y."/>
            <person name="Doddapaneni H."/>
            <person name="Worley K.C."/>
            <person name="Muzny D.M."/>
            <person name="Gibbs R.A."/>
            <person name="Richards S."/>
        </authorList>
    </citation>
    <scope>NUCLEOTIDE SEQUENCE</scope>
    <source>
        <strain evidence="7">HAZT.00-mixed</strain>
        <tissue evidence="7">Whole organism</tissue>
    </source>
</reference>
<dbReference type="UniPathway" id="UPA00988"/>